<feature type="chain" id="PRO_5001524906" evidence="1">
    <location>
        <begin position="19"/>
        <end position="641"/>
    </location>
</feature>
<dbReference type="AlphaFoldDB" id="A0A023WXL1"/>
<sequence length="641" mass="71478">MKRIILFLAVLLAESAAAADLSWQALRDGALYLYPQNTQQVHISWVPAWQAEANAEQLYLVDGKGRLQADRVIMASETSGQQQWTLSEAAAPYRLEVPGYSFRDYRIRHSDNVAAMLEPVKLHFSADVSHGVILYFMTRAGERAVLAGKYHGGVKALQARRLTDGQRVELPLRAYDTYSEFDQVALPVSEQNQVWQLKLEGSGKAAFWLDGTSNLFAQRPEHLRAPRWNPGEVRLKLHDVVLGPTPAIGIALPYALPPESAFAALDILNPHAGGYYSFVDVLSRQPDRERPFRQLYQQRFGIERSITLLAGSGRRAVLKADTATLAGLTAWLNDSRALAGGLHYLSVADEPNLNYPDFDSYERYFATLSRHIRADTAAHAAGVRIAMPASSRLTNGPTRDGAARRLGADWAERLLARHDTYIDALAWHEWMVRDLLATRVYRDNVLAAAKLVGLDENARPRKALLLDQTNISSGSSLSPYEQNTHFASLWWASVVINASQDGLLDMINYFQAADEPDYPKGLLHADGQDEYSLKPVGLAQAFIARHWGPRVMKMDNDAFEVDALALDASTESEERRRVLGVNKTPREQNIRAEPIGCAGAIRLTLFGPDSTPREGHWRCEQNIVSFSLPGETLFSIEWERP</sequence>
<dbReference type="PATRIC" id="fig|316.97.peg.4060"/>
<dbReference type="Gene3D" id="3.20.20.80">
    <property type="entry name" value="Glycosidases"/>
    <property type="match status" value="1"/>
</dbReference>
<proteinExistence type="predicted"/>
<dbReference type="OrthoDB" id="6962799at2"/>
<dbReference type="InterPro" id="IPR017853">
    <property type="entry name" value="GH"/>
</dbReference>
<name>A0A023WXL1_STUST</name>
<reference evidence="2 3" key="1">
    <citation type="submission" date="2014-03" db="EMBL/GenBank/DDBJ databases">
        <title>Complete genome sequence of Pseudomonas stutzeri 19SMN4.</title>
        <authorList>
            <person name="Brunet-Galmes I."/>
            <person name="Nogales B."/>
            <person name="Busquets A."/>
            <person name="Pena A."/>
            <person name="Gomila M."/>
            <person name="Garcia-Valdes E."/>
            <person name="Lalucat J."/>
            <person name="Bennasar A."/>
            <person name="Bosch R."/>
        </authorList>
    </citation>
    <scope>NUCLEOTIDE SEQUENCE [LARGE SCALE GENOMIC DNA]</scope>
    <source>
        <strain evidence="2 3">19SMN4</strain>
    </source>
</reference>
<dbReference type="KEGG" id="pstu:UIB01_20305"/>
<evidence type="ECO:0000256" key="1">
    <source>
        <dbReference type="SAM" id="SignalP"/>
    </source>
</evidence>
<gene>
    <name evidence="2" type="ORF">UIB01_20305</name>
</gene>
<organism evidence="2 3">
    <name type="scientific">Stutzerimonas stutzeri</name>
    <name type="common">Pseudomonas stutzeri</name>
    <dbReference type="NCBI Taxonomy" id="316"/>
    <lineage>
        <taxon>Bacteria</taxon>
        <taxon>Pseudomonadati</taxon>
        <taxon>Pseudomonadota</taxon>
        <taxon>Gammaproteobacteria</taxon>
        <taxon>Pseudomonadales</taxon>
        <taxon>Pseudomonadaceae</taxon>
        <taxon>Stutzerimonas</taxon>
    </lineage>
</organism>
<dbReference type="EMBL" id="CP007509">
    <property type="protein sequence ID" value="AHY44691.1"/>
    <property type="molecule type" value="Genomic_DNA"/>
</dbReference>
<dbReference type="Proteomes" id="UP000025238">
    <property type="component" value="Chromosome"/>
</dbReference>
<keyword evidence="1" id="KW-0732">Signal</keyword>
<protein>
    <submittedName>
        <fullName evidence="2">Uncharacterized protein</fullName>
    </submittedName>
</protein>
<evidence type="ECO:0000313" key="2">
    <source>
        <dbReference type="EMBL" id="AHY44691.1"/>
    </source>
</evidence>
<accession>A0A023WXL1</accession>
<dbReference type="SUPFAM" id="SSF51445">
    <property type="entry name" value="(Trans)glycosidases"/>
    <property type="match status" value="1"/>
</dbReference>
<evidence type="ECO:0000313" key="3">
    <source>
        <dbReference type="Proteomes" id="UP000025238"/>
    </source>
</evidence>
<feature type="signal peptide" evidence="1">
    <location>
        <begin position="1"/>
        <end position="18"/>
    </location>
</feature>